<reference evidence="1" key="1">
    <citation type="submission" date="2020-08" db="EMBL/GenBank/DDBJ databases">
        <title>Multicomponent nature underlies the extraordinary mechanical properties of spider dragline silk.</title>
        <authorList>
            <person name="Kono N."/>
            <person name="Nakamura H."/>
            <person name="Mori M."/>
            <person name="Yoshida Y."/>
            <person name="Ohtoshi R."/>
            <person name="Malay A.D."/>
            <person name="Moran D.A.P."/>
            <person name="Tomita M."/>
            <person name="Numata K."/>
            <person name="Arakawa K."/>
        </authorList>
    </citation>
    <scope>NUCLEOTIDE SEQUENCE</scope>
</reference>
<comment type="caution">
    <text evidence="1">The sequence shown here is derived from an EMBL/GenBank/DDBJ whole genome shotgun (WGS) entry which is preliminary data.</text>
</comment>
<dbReference type="Proteomes" id="UP000887013">
    <property type="component" value="Unassembled WGS sequence"/>
</dbReference>
<dbReference type="OrthoDB" id="6439474at2759"/>
<protein>
    <submittedName>
        <fullName evidence="1">Uncharacterized protein</fullName>
    </submittedName>
</protein>
<evidence type="ECO:0000313" key="2">
    <source>
        <dbReference type="Proteomes" id="UP000887013"/>
    </source>
</evidence>
<name>A0A8X6TAD4_NEPPI</name>
<organism evidence="1 2">
    <name type="scientific">Nephila pilipes</name>
    <name type="common">Giant wood spider</name>
    <name type="synonym">Nephila maculata</name>
    <dbReference type="NCBI Taxonomy" id="299642"/>
    <lineage>
        <taxon>Eukaryota</taxon>
        <taxon>Metazoa</taxon>
        <taxon>Ecdysozoa</taxon>
        <taxon>Arthropoda</taxon>
        <taxon>Chelicerata</taxon>
        <taxon>Arachnida</taxon>
        <taxon>Araneae</taxon>
        <taxon>Araneomorphae</taxon>
        <taxon>Entelegynae</taxon>
        <taxon>Araneoidea</taxon>
        <taxon>Nephilidae</taxon>
        <taxon>Nephila</taxon>
    </lineage>
</organism>
<evidence type="ECO:0000313" key="1">
    <source>
        <dbReference type="EMBL" id="GFS93579.1"/>
    </source>
</evidence>
<gene>
    <name evidence="1" type="ORF">NPIL_128411</name>
</gene>
<dbReference type="EMBL" id="BMAW01005331">
    <property type="protein sequence ID" value="GFS93579.1"/>
    <property type="molecule type" value="Genomic_DNA"/>
</dbReference>
<accession>A0A8X6TAD4</accession>
<keyword evidence="2" id="KW-1185">Reference proteome</keyword>
<proteinExistence type="predicted"/>
<sequence length="263" mass="31319">MSVQTLDEIDLLYSRLVRYMVLSNLDKIDVPKRISNLVKDTRYRRLLEISEVINTITDVFHDEFRKISGIIDNFLPDAECEVEEAEIYLSVCLMLCHHSTYYGFVLVAAFLRHVTYTSYKDCKCFKIFYICEFCFYVLYRRRFWVGLNSREDHMKLMYVCDALSEHSTQNPICIRDTAFGVYCINRFKNSVELFRGCVLLKESEKEIFENFYSLQSYLECKTPRSREIEECINICMKEEKHPIHNIPCNSKCYNYLGYICQFL</sequence>
<dbReference type="AlphaFoldDB" id="A0A8X6TAD4"/>